<gene>
    <name evidence="3" type="ORF">HannXRQ_Chr09g0275031</name>
    <name evidence="2" type="ORF">HanXRQr2_Chr09g0415071</name>
</gene>
<sequence length="68" mass="7736">MLETEISIQVIFDAFTVGKYILKVPELRSNQPVNSPCQRVTPVVPSPPHRNALSWNDESREQIEDSVE</sequence>
<protein>
    <submittedName>
        <fullName evidence="3">Uncharacterized protein</fullName>
    </submittedName>
</protein>
<dbReference type="Gramene" id="mRNA:HanXRQr2_Chr09g0415071">
    <property type="protein sequence ID" value="mRNA:HanXRQr2_Chr09g0415071"/>
    <property type="gene ID" value="HanXRQr2_Chr09g0415071"/>
</dbReference>
<evidence type="ECO:0000256" key="1">
    <source>
        <dbReference type="SAM" id="MobiDB-lite"/>
    </source>
</evidence>
<organism evidence="3 4">
    <name type="scientific">Helianthus annuus</name>
    <name type="common">Common sunflower</name>
    <dbReference type="NCBI Taxonomy" id="4232"/>
    <lineage>
        <taxon>Eukaryota</taxon>
        <taxon>Viridiplantae</taxon>
        <taxon>Streptophyta</taxon>
        <taxon>Embryophyta</taxon>
        <taxon>Tracheophyta</taxon>
        <taxon>Spermatophyta</taxon>
        <taxon>Magnoliopsida</taxon>
        <taxon>eudicotyledons</taxon>
        <taxon>Gunneridae</taxon>
        <taxon>Pentapetalae</taxon>
        <taxon>asterids</taxon>
        <taxon>campanulids</taxon>
        <taxon>Asterales</taxon>
        <taxon>Asteraceae</taxon>
        <taxon>Asteroideae</taxon>
        <taxon>Heliantheae alliance</taxon>
        <taxon>Heliantheae</taxon>
        <taxon>Helianthus</taxon>
    </lineage>
</organism>
<feature type="compositionally biased region" description="Basic and acidic residues" evidence="1">
    <location>
        <begin position="57"/>
        <end position="68"/>
    </location>
</feature>
<dbReference type="Proteomes" id="UP000215914">
    <property type="component" value="Chromosome 9"/>
</dbReference>
<dbReference type="EMBL" id="MNCJ02000324">
    <property type="protein sequence ID" value="KAF5793228.1"/>
    <property type="molecule type" value="Genomic_DNA"/>
</dbReference>
<evidence type="ECO:0000313" key="3">
    <source>
        <dbReference type="EMBL" id="OTG16769.1"/>
    </source>
</evidence>
<evidence type="ECO:0000313" key="2">
    <source>
        <dbReference type="EMBL" id="KAF5793228.1"/>
    </source>
</evidence>
<feature type="region of interest" description="Disordered" evidence="1">
    <location>
        <begin position="32"/>
        <end position="68"/>
    </location>
</feature>
<reference evidence="2" key="3">
    <citation type="submission" date="2020-06" db="EMBL/GenBank/DDBJ databases">
        <title>Helianthus annuus Genome sequencing and assembly Release 2.</title>
        <authorList>
            <person name="Gouzy J."/>
            <person name="Langlade N."/>
            <person name="Munos S."/>
        </authorList>
    </citation>
    <scope>NUCLEOTIDE SEQUENCE</scope>
    <source>
        <tissue evidence="2">Leaves</tissue>
    </source>
</reference>
<dbReference type="AlphaFoldDB" id="A0A251U124"/>
<reference evidence="2 4" key="1">
    <citation type="journal article" date="2017" name="Nature">
        <title>The sunflower genome provides insights into oil metabolism, flowering and Asterid evolution.</title>
        <authorList>
            <person name="Badouin H."/>
            <person name="Gouzy J."/>
            <person name="Grassa C.J."/>
            <person name="Murat F."/>
            <person name="Staton S.E."/>
            <person name="Cottret L."/>
            <person name="Lelandais-Briere C."/>
            <person name="Owens G.L."/>
            <person name="Carrere S."/>
            <person name="Mayjonade B."/>
            <person name="Legrand L."/>
            <person name="Gill N."/>
            <person name="Kane N.C."/>
            <person name="Bowers J.E."/>
            <person name="Hubner S."/>
            <person name="Bellec A."/>
            <person name="Berard A."/>
            <person name="Berges H."/>
            <person name="Blanchet N."/>
            <person name="Boniface M.C."/>
            <person name="Brunel D."/>
            <person name="Catrice O."/>
            <person name="Chaidir N."/>
            <person name="Claudel C."/>
            <person name="Donnadieu C."/>
            <person name="Faraut T."/>
            <person name="Fievet G."/>
            <person name="Helmstetter N."/>
            <person name="King M."/>
            <person name="Knapp S.J."/>
            <person name="Lai Z."/>
            <person name="Le Paslier M.C."/>
            <person name="Lippi Y."/>
            <person name="Lorenzon L."/>
            <person name="Mandel J.R."/>
            <person name="Marage G."/>
            <person name="Marchand G."/>
            <person name="Marquand E."/>
            <person name="Bret-Mestries E."/>
            <person name="Morien E."/>
            <person name="Nambeesan S."/>
            <person name="Nguyen T."/>
            <person name="Pegot-Espagnet P."/>
            <person name="Pouilly N."/>
            <person name="Raftis F."/>
            <person name="Sallet E."/>
            <person name="Schiex T."/>
            <person name="Thomas J."/>
            <person name="Vandecasteele C."/>
            <person name="Vares D."/>
            <person name="Vear F."/>
            <person name="Vautrin S."/>
            <person name="Crespi M."/>
            <person name="Mangin B."/>
            <person name="Burke J.M."/>
            <person name="Salse J."/>
            <person name="Munos S."/>
            <person name="Vincourt P."/>
            <person name="Rieseberg L.H."/>
            <person name="Langlade N.B."/>
        </authorList>
    </citation>
    <scope>NUCLEOTIDE SEQUENCE [LARGE SCALE GENOMIC DNA]</scope>
    <source>
        <strain evidence="4">cv. SF193</strain>
        <tissue evidence="2">Leaves</tissue>
    </source>
</reference>
<proteinExistence type="predicted"/>
<evidence type="ECO:0000313" key="4">
    <source>
        <dbReference type="Proteomes" id="UP000215914"/>
    </source>
</evidence>
<keyword evidence="4" id="KW-1185">Reference proteome</keyword>
<reference evidence="3" key="2">
    <citation type="submission" date="2017-02" db="EMBL/GenBank/DDBJ databases">
        <title>Sunflower complete genome.</title>
        <authorList>
            <person name="Langlade N."/>
            <person name="Munos S."/>
        </authorList>
    </citation>
    <scope>NUCLEOTIDE SEQUENCE [LARGE SCALE GENOMIC DNA]</scope>
    <source>
        <tissue evidence="3">Leaves</tissue>
    </source>
</reference>
<accession>A0A251U124</accession>
<dbReference type="EMBL" id="CM007898">
    <property type="protein sequence ID" value="OTG16769.1"/>
    <property type="molecule type" value="Genomic_DNA"/>
</dbReference>
<name>A0A251U124_HELAN</name>
<dbReference type="InParanoid" id="A0A251U124"/>